<dbReference type="Gene3D" id="3.90.1300.10">
    <property type="entry name" value="Amidase signature (AS) domain"/>
    <property type="match status" value="2"/>
</dbReference>
<dbReference type="InterPro" id="IPR036928">
    <property type="entry name" value="AS_sf"/>
</dbReference>
<evidence type="ECO:0000313" key="4">
    <source>
        <dbReference type="EMBL" id="CAH0016672.1"/>
    </source>
</evidence>
<evidence type="ECO:0000256" key="2">
    <source>
        <dbReference type="ARBA" id="ARBA00022801"/>
    </source>
</evidence>
<dbReference type="Pfam" id="PF01425">
    <property type="entry name" value="Amidase"/>
    <property type="match status" value="1"/>
</dbReference>
<feature type="domain" description="Amidase" evidence="3">
    <location>
        <begin position="78"/>
        <end position="286"/>
    </location>
</feature>
<name>A0A9N9YD06_9HYPO</name>
<reference evidence="4" key="1">
    <citation type="submission" date="2021-10" db="EMBL/GenBank/DDBJ databases">
        <authorList>
            <person name="Piombo E."/>
        </authorList>
    </citation>
    <scope>NUCLEOTIDE SEQUENCE</scope>
</reference>
<dbReference type="EMBL" id="CABFNQ020000483">
    <property type="protein sequence ID" value="CAH0016672.1"/>
    <property type="molecule type" value="Genomic_DNA"/>
</dbReference>
<dbReference type="SUPFAM" id="SSF75304">
    <property type="entry name" value="Amidase signature (AS) enzymes"/>
    <property type="match status" value="1"/>
</dbReference>
<dbReference type="PANTHER" id="PTHR46072:SF7">
    <property type="entry name" value="AMIDASE"/>
    <property type="match status" value="1"/>
</dbReference>
<keyword evidence="5" id="KW-1185">Reference proteome</keyword>
<evidence type="ECO:0000313" key="5">
    <source>
        <dbReference type="Proteomes" id="UP000696573"/>
    </source>
</evidence>
<evidence type="ECO:0000256" key="1">
    <source>
        <dbReference type="ARBA" id="ARBA00009199"/>
    </source>
</evidence>
<protein>
    <recommendedName>
        <fullName evidence="3">Amidase domain-containing protein</fullName>
    </recommendedName>
</protein>
<dbReference type="Proteomes" id="UP000696573">
    <property type="component" value="Unassembled WGS sequence"/>
</dbReference>
<gene>
    <name evidence="4" type="ORF">CRHIZ90672A_00016635</name>
</gene>
<dbReference type="OrthoDB" id="6428749at2759"/>
<dbReference type="AlphaFoldDB" id="A0A9N9YD06"/>
<sequence>MSPEVGWKAKAAAKAASISDTIPESWRIPEPIAADAQTDITGPYLHKYLTGDEIEITEASAVGIVKKVADGEWRAENVARAFCHRAALAHQYVSCLHDVFFDVAIKDAVALDEYYRQHGKPIGPLHGLPVSLKDQMHVKGVETTMGYVGWIGAFQGHKGTGLEKQFKSELVTELRGLGAVLYCKTSVPQTLMSAETMNNIIGYTFNPKNRNLSSGGSSGGEGALISLRGSPIGFGTDYSGSIRMPAAFNGLYGIRPSSGRLPYQGMANSMDGQNTVLSVVGPMSHSHGFITLLSWKYLGDLTLSRLPRIWYPVAKGSPLTCWLYDGGVDVHQSFGLSGEPIAEQIGWIYGSQAREQMNASAIARNNIAKRDYQKDALDWTVVTIPITTVDKDIDSVDSSFSPLSDFDARVQQGYIPEIYDGAHVSLQLLGRRFQEEKLLVLADYIGKTVASYYVSTSVRKK</sequence>
<dbReference type="GO" id="GO:0016787">
    <property type="term" value="F:hydrolase activity"/>
    <property type="evidence" value="ECO:0007669"/>
    <property type="project" value="UniProtKB-KW"/>
</dbReference>
<evidence type="ECO:0000259" key="3">
    <source>
        <dbReference type="Pfam" id="PF01425"/>
    </source>
</evidence>
<dbReference type="PANTHER" id="PTHR46072">
    <property type="entry name" value="AMIDASE-RELATED-RELATED"/>
    <property type="match status" value="1"/>
</dbReference>
<dbReference type="InterPro" id="IPR023631">
    <property type="entry name" value="Amidase_dom"/>
</dbReference>
<comment type="caution">
    <text evidence="4">The sequence shown here is derived from an EMBL/GenBank/DDBJ whole genome shotgun (WGS) entry which is preliminary data.</text>
</comment>
<proteinExistence type="inferred from homology"/>
<organism evidence="4 5">
    <name type="scientific">Clonostachys rhizophaga</name>
    <dbReference type="NCBI Taxonomy" id="160324"/>
    <lineage>
        <taxon>Eukaryota</taxon>
        <taxon>Fungi</taxon>
        <taxon>Dikarya</taxon>
        <taxon>Ascomycota</taxon>
        <taxon>Pezizomycotina</taxon>
        <taxon>Sordariomycetes</taxon>
        <taxon>Hypocreomycetidae</taxon>
        <taxon>Hypocreales</taxon>
        <taxon>Bionectriaceae</taxon>
        <taxon>Clonostachys</taxon>
    </lineage>
</organism>
<comment type="similarity">
    <text evidence="1">Belongs to the amidase family.</text>
</comment>
<keyword evidence="2" id="KW-0378">Hydrolase</keyword>
<accession>A0A9N9YD06</accession>